<sequence>MSIKELRMALGSRGLSYEPSDDHETLATLLEQSVGQAAATKSGAASSDAKIDAAVRKVVSMLVDQVERAELVRGAAKKKLARQHSRSMTEEVMAVLEGLISRVVQLNTLCATVLPYIPGHLWGGPEPILAELDPSPPPMGGAPSGAVGMPTPQRAEWNRVVATGLAGLAAAPRPFDGAGPMVGSVGGFMRTGNSPDAAKSLILMAASHTAQRSTSAAVGAALAAPPQPSLLPLSVEGDAAGAMGGEPRKRGRRVGTKAARYTPEEDAELLQQVAKFRPRGKEAWDLLATRHWGGTRNGGSLKQHWEILVGKRPPSATVMKRMRLEQEAAGASLEEEDEDAVDADGLD</sequence>
<comment type="caution">
    <text evidence="3">The sequence shown here is derived from an EMBL/GenBank/DDBJ whole genome shotgun (WGS) entry which is preliminary data.</text>
</comment>
<dbReference type="EMBL" id="JWZX01002396">
    <property type="protein sequence ID" value="KOO29569.1"/>
    <property type="molecule type" value="Genomic_DNA"/>
</dbReference>
<organism evidence="3 4">
    <name type="scientific">Chrysochromulina tobinii</name>
    <dbReference type="NCBI Taxonomy" id="1460289"/>
    <lineage>
        <taxon>Eukaryota</taxon>
        <taxon>Haptista</taxon>
        <taxon>Haptophyta</taxon>
        <taxon>Prymnesiophyceae</taxon>
        <taxon>Prymnesiales</taxon>
        <taxon>Chrysochromulinaceae</taxon>
        <taxon>Chrysochromulina</taxon>
    </lineage>
</organism>
<evidence type="ECO:0000256" key="1">
    <source>
        <dbReference type="SAM" id="MobiDB-lite"/>
    </source>
</evidence>
<keyword evidence="4" id="KW-1185">Reference proteome</keyword>
<feature type="compositionally biased region" description="Acidic residues" evidence="1">
    <location>
        <begin position="333"/>
        <end position="347"/>
    </location>
</feature>
<dbReference type="PROSITE" id="PS50090">
    <property type="entry name" value="MYB_LIKE"/>
    <property type="match status" value="1"/>
</dbReference>
<dbReference type="CDD" id="cd00167">
    <property type="entry name" value="SANT"/>
    <property type="match status" value="1"/>
</dbReference>
<accession>A0A0M0JSK7</accession>
<dbReference type="Proteomes" id="UP000037460">
    <property type="component" value="Unassembled WGS sequence"/>
</dbReference>
<feature type="domain" description="Myb-like" evidence="2">
    <location>
        <begin position="253"/>
        <end position="309"/>
    </location>
</feature>
<evidence type="ECO:0000313" key="4">
    <source>
        <dbReference type="Proteomes" id="UP000037460"/>
    </source>
</evidence>
<dbReference type="Gene3D" id="1.10.10.60">
    <property type="entry name" value="Homeodomain-like"/>
    <property type="match status" value="1"/>
</dbReference>
<feature type="region of interest" description="Disordered" evidence="1">
    <location>
        <begin position="326"/>
        <end position="347"/>
    </location>
</feature>
<protein>
    <recommendedName>
        <fullName evidence="2">Myb-like domain-containing protein</fullName>
    </recommendedName>
</protein>
<gene>
    <name evidence="3" type="ORF">Ctob_007303</name>
</gene>
<evidence type="ECO:0000259" key="2">
    <source>
        <dbReference type="PROSITE" id="PS50090"/>
    </source>
</evidence>
<feature type="region of interest" description="Disordered" evidence="1">
    <location>
        <begin position="240"/>
        <end position="260"/>
    </location>
</feature>
<dbReference type="AlphaFoldDB" id="A0A0M0JSK7"/>
<proteinExistence type="predicted"/>
<reference evidence="4" key="1">
    <citation type="journal article" date="2015" name="PLoS Genet.">
        <title>Genome Sequence and Transcriptome Analyses of Chrysochromulina tobin: Metabolic Tools for Enhanced Algal Fitness in the Prominent Order Prymnesiales (Haptophyceae).</title>
        <authorList>
            <person name="Hovde B.T."/>
            <person name="Deodato C.R."/>
            <person name="Hunsperger H.M."/>
            <person name="Ryken S.A."/>
            <person name="Yost W."/>
            <person name="Jha R.K."/>
            <person name="Patterson J."/>
            <person name="Monnat R.J. Jr."/>
            <person name="Barlow S.B."/>
            <person name="Starkenburg S.R."/>
            <person name="Cattolico R.A."/>
        </authorList>
    </citation>
    <scope>NUCLEOTIDE SEQUENCE</scope>
    <source>
        <strain evidence="4">CCMP291</strain>
    </source>
</reference>
<dbReference type="InterPro" id="IPR001005">
    <property type="entry name" value="SANT/Myb"/>
</dbReference>
<evidence type="ECO:0000313" key="3">
    <source>
        <dbReference type="EMBL" id="KOO29569.1"/>
    </source>
</evidence>
<name>A0A0M0JSK7_9EUKA</name>